<gene>
    <name evidence="2" type="ORF">SORBI_3010G138850</name>
</gene>
<keyword evidence="3" id="KW-1185">Reference proteome</keyword>
<reference evidence="2 3" key="1">
    <citation type="journal article" date="2009" name="Nature">
        <title>The Sorghum bicolor genome and the diversification of grasses.</title>
        <authorList>
            <person name="Paterson A.H."/>
            <person name="Bowers J.E."/>
            <person name="Bruggmann R."/>
            <person name="Dubchak I."/>
            <person name="Grimwood J."/>
            <person name="Gundlach H."/>
            <person name="Haberer G."/>
            <person name="Hellsten U."/>
            <person name="Mitros T."/>
            <person name="Poliakov A."/>
            <person name="Schmutz J."/>
            <person name="Spannagl M."/>
            <person name="Tang H."/>
            <person name="Wang X."/>
            <person name="Wicker T."/>
            <person name="Bharti A.K."/>
            <person name="Chapman J."/>
            <person name="Feltus F.A."/>
            <person name="Gowik U."/>
            <person name="Grigoriev I.V."/>
            <person name="Lyons E."/>
            <person name="Maher C.A."/>
            <person name="Martis M."/>
            <person name="Narechania A."/>
            <person name="Otillar R.P."/>
            <person name="Penning B.W."/>
            <person name="Salamov A.A."/>
            <person name="Wang Y."/>
            <person name="Zhang L."/>
            <person name="Carpita N.C."/>
            <person name="Freeling M."/>
            <person name="Gingle A.R."/>
            <person name="Hash C.T."/>
            <person name="Keller B."/>
            <person name="Klein P."/>
            <person name="Kresovich S."/>
            <person name="McCann M.C."/>
            <person name="Ming R."/>
            <person name="Peterson D.G."/>
            <person name="Mehboob-ur-Rahman"/>
            <person name="Ware D."/>
            <person name="Westhoff P."/>
            <person name="Mayer K.F."/>
            <person name="Messing J."/>
            <person name="Rokhsar D.S."/>
        </authorList>
    </citation>
    <scope>NUCLEOTIDE SEQUENCE [LARGE SCALE GENOMIC DNA]</scope>
    <source>
        <strain evidence="3">cv. BTx623</strain>
    </source>
</reference>
<dbReference type="Gramene" id="OQU76375">
    <property type="protein sequence ID" value="OQU76375"/>
    <property type="gene ID" value="SORBI_3010G138850"/>
</dbReference>
<evidence type="ECO:0000313" key="3">
    <source>
        <dbReference type="Proteomes" id="UP000000768"/>
    </source>
</evidence>
<dbReference type="EMBL" id="CM000769">
    <property type="protein sequence ID" value="OQU76375.1"/>
    <property type="molecule type" value="Genomic_DNA"/>
</dbReference>
<keyword evidence="1" id="KW-0732">Signal</keyword>
<accession>A0A1W0VSY5</accession>
<dbReference type="InParanoid" id="A0A1W0VSY5"/>
<dbReference type="AlphaFoldDB" id="A0A1W0VSY5"/>
<feature type="signal peptide" evidence="1">
    <location>
        <begin position="1"/>
        <end position="26"/>
    </location>
</feature>
<feature type="chain" id="PRO_5012076934" evidence="1">
    <location>
        <begin position="27"/>
        <end position="145"/>
    </location>
</feature>
<evidence type="ECO:0000256" key="1">
    <source>
        <dbReference type="SAM" id="SignalP"/>
    </source>
</evidence>
<protein>
    <submittedName>
        <fullName evidence="2">Uncharacterized protein</fullName>
    </submittedName>
</protein>
<evidence type="ECO:0000313" key="2">
    <source>
        <dbReference type="EMBL" id="OQU76375.1"/>
    </source>
</evidence>
<dbReference type="Proteomes" id="UP000000768">
    <property type="component" value="Chromosome 10"/>
</dbReference>
<reference evidence="3" key="2">
    <citation type="journal article" date="2018" name="Plant J.">
        <title>The Sorghum bicolor reference genome: improved assembly, gene annotations, a transcriptome atlas, and signatures of genome organization.</title>
        <authorList>
            <person name="McCormick R.F."/>
            <person name="Truong S.K."/>
            <person name="Sreedasyam A."/>
            <person name="Jenkins J."/>
            <person name="Shu S."/>
            <person name="Sims D."/>
            <person name="Kennedy M."/>
            <person name="Amirebrahimi M."/>
            <person name="Weers B.D."/>
            <person name="McKinley B."/>
            <person name="Mattison A."/>
            <person name="Morishige D.T."/>
            <person name="Grimwood J."/>
            <person name="Schmutz J."/>
            <person name="Mullet J.E."/>
        </authorList>
    </citation>
    <scope>NUCLEOTIDE SEQUENCE [LARGE SCALE GENOMIC DNA]</scope>
    <source>
        <strain evidence="3">cv. BTx623</strain>
    </source>
</reference>
<dbReference type="OMA" id="ILFLLQC"/>
<name>A0A1W0VSY5_SORBI</name>
<organism evidence="2 3">
    <name type="scientific">Sorghum bicolor</name>
    <name type="common">Sorghum</name>
    <name type="synonym">Sorghum vulgare</name>
    <dbReference type="NCBI Taxonomy" id="4558"/>
    <lineage>
        <taxon>Eukaryota</taxon>
        <taxon>Viridiplantae</taxon>
        <taxon>Streptophyta</taxon>
        <taxon>Embryophyta</taxon>
        <taxon>Tracheophyta</taxon>
        <taxon>Spermatophyta</taxon>
        <taxon>Magnoliopsida</taxon>
        <taxon>Liliopsida</taxon>
        <taxon>Poales</taxon>
        <taxon>Poaceae</taxon>
        <taxon>PACMAD clade</taxon>
        <taxon>Panicoideae</taxon>
        <taxon>Andropogonodae</taxon>
        <taxon>Andropogoneae</taxon>
        <taxon>Sorghinae</taxon>
        <taxon>Sorghum</taxon>
    </lineage>
</organism>
<proteinExistence type="predicted"/>
<sequence length="145" mass="16108">MVEVAPLLWNKLLWLVIHLTSSCSSAGDGHVMMDLPEVGALNVGGFSPHFGGSRVGGYYSAPPIKYLFGCWWLDAEWWLLAWWLYGGWSYASSSPLVGDVDRFIAREGWGDASPSYVPFWLNTKSVCDDTSFGFGFLAILFLLQC</sequence>